<dbReference type="EMBL" id="HACA01008616">
    <property type="protein sequence ID" value="CDW25977.1"/>
    <property type="molecule type" value="Transcribed_RNA"/>
</dbReference>
<protein>
    <submittedName>
        <fullName evidence="1">Uncharacterized protein</fullName>
    </submittedName>
</protein>
<proteinExistence type="predicted"/>
<organism evidence="1">
    <name type="scientific">Lepeophtheirus salmonis</name>
    <name type="common">Salmon louse</name>
    <name type="synonym">Caligus salmonis</name>
    <dbReference type="NCBI Taxonomy" id="72036"/>
    <lineage>
        <taxon>Eukaryota</taxon>
        <taxon>Metazoa</taxon>
        <taxon>Ecdysozoa</taxon>
        <taxon>Arthropoda</taxon>
        <taxon>Crustacea</taxon>
        <taxon>Multicrustacea</taxon>
        <taxon>Hexanauplia</taxon>
        <taxon>Copepoda</taxon>
        <taxon>Siphonostomatoida</taxon>
        <taxon>Caligidae</taxon>
        <taxon>Lepeophtheirus</taxon>
    </lineage>
</organism>
<dbReference type="AlphaFoldDB" id="A0A0K2TK04"/>
<name>A0A0K2TK04_LEPSM</name>
<feature type="non-terminal residue" evidence="1">
    <location>
        <position position="1"/>
    </location>
</feature>
<accession>A0A0K2TK04</accession>
<sequence>ILNHLGKQYPPEINYRFRKQSIFICCCHYSTNRGGRLNKYSINKECRFKCCLSN</sequence>
<evidence type="ECO:0000313" key="1">
    <source>
        <dbReference type="EMBL" id="CDW25977.1"/>
    </source>
</evidence>
<reference evidence="1" key="1">
    <citation type="submission" date="2014-05" db="EMBL/GenBank/DDBJ databases">
        <authorList>
            <person name="Chronopoulou M."/>
        </authorList>
    </citation>
    <scope>NUCLEOTIDE SEQUENCE</scope>
    <source>
        <tissue evidence="1">Whole organism</tissue>
    </source>
</reference>